<evidence type="ECO:0000313" key="4">
    <source>
        <dbReference type="EMBL" id="RFU70350.1"/>
    </source>
</evidence>
<name>A0A372LRA0_9BACI</name>
<dbReference type="Gene3D" id="3.40.80.10">
    <property type="entry name" value="Peptidoglycan recognition protein-like"/>
    <property type="match status" value="1"/>
</dbReference>
<accession>A0A372LRA0</accession>
<dbReference type="GO" id="GO:0009253">
    <property type="term" value="P:peptidoglycan catabolic process"/>
    <property type="evidence" value="ECO:0007669"/>
    <property type="project" value="InterPro"/>
</dbReference>
<dbReference type="CDD" id="cd06583">
    <property type="entry name" value="PGRP"/>
    <property type="match status" value="1"/>
</dbReference>
<comment type="caution">
    <text evidence="4">The sequence shown here is derived from an EMBL/GenBank/DDBJ whole genome shotgun (WGS) entry which is preliminary data.</text>
</comment>
<proteinExistence type="predicted"/>
<organism evidence="4 5">
    <name type="scientific">Peribacillus saganii</name>
    <dbReference type="NCBI Taxonomy" id="2303992"/>
    <lineage>
        <taxon>Bacteria</taxon>
        <taxon>Bacillati</taxon>
        <taxon>Bacillota</taxon>
        <taxon>Bacilli</taxon>
        <taxon>Bacillales</taxon>
        <taxon>Bacillaceae</taxon>
        <taxon>Peribacillus</taxon>
    </lineage>
</organism>
<evidence type="ECO:0000256" key="2">
    <source>
        <dbReference type="ARBA" id="ARBA00032390"/>
    </source>
</evidence>
<dbReference type="InterPro" id="IPR036505">
    <property type="entry name" value="Amidase/PGRP_sf"/>
</dbReference>
<reference evidence="4 5" key="1">
    <citation type="submission" date="2018-08" db="EMBL/GenBank/DDBJ databases">
        <title>Bacillus chawlae sp. nov., Bacillus glennii sp. nov., and Bacillus saganii sp. nov. Isolated from the Vehicle Assembly Building at Kennedy Space Center where the Viking Spacecraft were Assembled.</title>
        <authorList>
            <person name="Seuylemezian A."/>
            <person name="Vaishampayan P."/>
        </authorList>
    </citation>
    <scope>NUCLEOTIDE SEQUENCE [LARGE SCALE GENOMIC DNA]</scope>
    <source>
        <strain evidence="4 5">V47-23a</strain>
    </source>
</reference>
<sequence length="199" mass="22345">MIRMKIDDIRKQTAGGASKRSLNQIKNIARHHSATSDGDYNAFWNNRWKGLGWKTGGYHELILRDGSVQLCYDPEVITNGIKGHNTNTYHICVVGNGSFTEAQEATFNERCKLAMKRFNLSADKVLGHKEFKGASTECPGIDMNIVRARLKDTPVKTASMDDGKRYRLFTGTFGTIADAEKAAAKIKKDYGYITYIREE</sequence>
<dbReference type="Pfam" id="PF01510">
    <property type="entry name" value="Amidase_2"/>
    <property type="match status" value="1"/>
</dbReference>
<dbReference type="SMART" id="SM00644">
    <property type="entry name" value="Ami_2"/>
    <property type="match status" value="1"/>
</dbReference>
<dbReference type="GO" id="GO:0008745">
    <property type="term" value="F:N-acetylmuramoyl-L-alanine amidase activity"/>
    <property type="evidence" value="ECO:0007669"/>
    <property type="project" value="InterPro"/>
</dbReference>
<feature type="domain" description="N-acetylmuramoyl-L-alanine amidase" evidence="3">
    <location>
        <begin position="14"/>
        <end position="140"/>
    </location>
</feature>
<gene>
    <name evidence="4" type="ORF">D0469_07045</name>
</gene>
<protein>
    <recommendedName>
        <fullName evidence="2">Autolysin</fullName>
    </recommendedName>
    <alternativeName>
        <fullName evidence="1">Cell wall hydrolase</fullName>
    </alternativeName>
</protein>
<keyword evidence="5" id="KW-1185">Reference proteome</keyword>
<dbReference type="AlphaFoldDB" id="A0A372LRA0"/>
<dbReference type="OrthoDB" id="9812621at2"/>
<evidence type="ECO:0000256" key="1">
    <source>
        <dbReference type="ARBA" id="ARBA00030881"/>
    </source>
</evidence>
<evidence type="ECO:0000259" key="3">
    <source>
        <dbReference type="SMART" id="SM00644"/>
    </source>
</evidence>
<evidence type="ECO:0000313" key="5">
    <source>
        <dbReference type="Proteomes" id="UP000264541"/>
    </source>
</evidence>
<dbReference type="EMBL" id="QVTE01000016">
    <property type="protein sequence ID" value="RFU70350.1"/>
    <property type="molecule type" value="Genomic_DNA"/>
</dbReference>
<dbReference type="InterPro" id="IPR002502">
    <property type="entry name" value="Amidase_domain"/>
</dbReference>
<dbReference type="Proteomes" id="UP000264541">
    <property type="component" value="Unassembled WGS sequence"/>
</dbReference>
<dbReference type="SUPFAM" id="SSF55846">
    <property type="entry name" value="N-acetylmuramoyl-L-alanine amidase-like"/>
    <property type="match status" value="1"/>
</dbReference>